<dbReference type="CDD" id="cd00009">
    <property type="entry name" value="AAA"/>
    <property type="match status" value="1"/>
</dbReference>
<proteinExistence type="predicted"/>
<dbReference type="AlphaFoldDB" id="A0A1Z3HV17"/>
<name>A0A1Z3HV17_9CYAN</name>
<dbReference type="InterPro" id="IPR008533">
    <property type="entry name" value="DUF815"/>
</dbReference>
<dbReference type="SUPFAM" id="SSF52540">
    <property type="entry name" value="P-loop containing nucleoside triphosphate hydrolases"/>
    <property type="match status" value="1"/>
</dbReference>
<organism evidence="2 3">
    <name type="scientific">Halomicronema hongdechloris C2206</name>
    <dbReference type="NCBI Taxonomy" id="1641165"/>
    <lineage>
        <taxon>Bacteria</taxon>
        <taxon>Bacillati</taxon>
        <taxon>Cyanobacteriota</taxon>
        <taxon>Cyanophyceae</taxon>
        <taxon>Nodosilineales</taxon>
        <taxon>Nodosilineaceae</taxon>
        <taxon>Halomicronema</taxon>
    </lineage>
</organism>
<gene>
    <name evidence="2" type="ORF">XM38_051080</name>
</gene>
<sequence>MSGLAPTVIADIQHYRQQARSLLLYYAVWETPPGQAFLQLLDALYASDSDSCLQAYGNWFAALAKPGESWCSHLLQRILEADNPFSHWSQQTDLAHLPTPLVQAARHDLQRLQSLYGFPEQTLAHWVQTLCQLPEPPVVWQLPEPAPSLKLFHLTNWSDGLDELVAHYRHHGTGLFARYRALRWQKGQLLGIAHADPIRLDQLAAYDYPRQILIRNTEFLLAGHRALHVLLYGSRGSGKSSLVKALLNQYHPQGLRLVEVAKADLQDLPQIVEQLRLVPLKFILFVDDLSFEEDDDAFKALKVVLEGSLTARPDNVVVYATSNRRHLVREFFSERPRPRDQDEVQAWDTLQEKLSFSDRFGLTLTFEAADQPTYLTIVKHLASQAGIQLADADLERQALQWATRHNGRSGRTAGQFIDFLQADLALGEGDSD</sequence>
<evidence type="ECO:0000313" key="3">
    <source>
        <dbReference type="Proteomes" id="UP000191901"/>
    </source>
</evidence>
<dbReference type="Gene3D" id="3.40.50.300">
    <property type="entry name" value="P-loop containing nucleotide triphosphate hydrolases"/>
    <property type="match status" value="1"/>
</dbReference>
<reference evidence="2 3" key="1">
    <citation type="journal article" date="2016" name="Biochim. Biophys. Acta">
        <title>Characterization of red-shifted phycobilisomes isolated from the chlorophyll f-containing cyanobacterium Halomicronema hongdechloris.</title>
        <authorList>
            <person name="Li Y."/>
            <person name="Lin Y."/>
            <person name="Garvey C.J."/>
            <person name="Birch D."/>
            <person name="Corkery R.W."/>
            <person name="Loughlin P.C."/>
            <person name="Scheer H."/>
            <person name="Willows R.D."/>
            <person name="Chen M."/>
        </authorList>
    </citation>
    <scope>NUCLEOTIDE SEQUENCE [LARGE SCALE GENOMIC DNA]</scope>
    <source>
        <strain evidence="2 3">C2206</strain>
    </source>
</reference>
<dbReference type="PANTHER" id="PTHR42935">
    <property type="entry name" value="SLR0930 PROTEIN"/>
    <property type="match status" value="1"/>
</dbReference>
<protein>
    <recommendedName>
        <fullName evidence="1">AAA+ ATPase domain-containing protein</fullName>
    </recommendedName>
</protein>
<dbReference type="SMART" id="SM00382">
    <property type="entry name" value="AAA"/>
    <property type="match status" value="1"/>
</dbReference>
<dbReference type="STRING" id="1641165.XM38_00660"/>
<dbReference type="OrthoDB" id="9812140at2"/>
<evidence type="ECO:0000259" key="1">
    <source>
        <dbReference type="SMART" id="SM00382"/>
    </source>
</evidence>
<dbReference type="KEGG" id="hhg:XM38_051080"/>
<dbReference type="InterPro" id="IPR003593">
    <property type="entry name" value="AAA+_ATPase"/>
</dbReference>
<accession>A0A1Z3HV17</accession>
<feature type="domain" description="AAA+ ATPase" evidence="1">
    <location>
        <begin position="225"/>
        <end position="343"/>
    </location>
</feature>
<dbReference type="PANTHER" id="PTHR42935:SF1">
    <property type="entry name" value="SLR0930 PROTEIN"/>
    <property type="match status" value="1"/>
</dbReference>
<dbReference type="EMBL" id="CP021983">
    <property type="protein sequence ID" value="ASC74133.1"/>
    <property type="molecule type" value="Genomic_DNA"/>
</dbReference>
<evidence type="ECO:0000313" key="2">
    <source>
        <dbReference type="EMBL" id="ASC74133.1"/>
    </source>
</evidence>
<keyword evidence="3" id="KW-1185">Reference proteome</keyword>
<dbReference type="Pfam" id="PF05673">
    <property type="entry name" value="DUF815"/>
    <property type="match status" value="1"/>
</dbReference>
<dbReference type="InterPro" id="IPR027417">
    <property type="entry name" value="P-loop_NTPase"/>
</dbReference>
<dbReference type="RefSeq" id="WP_088431358.1">
    <property type="nucleotide sequence ID" value="NZ_CP021983.2"/>
</dbReference>
<dbReference type="Proteomes" id="UP000191901">
    <property type="component" value="Chromosome"/>
</dbReference>